<dbReference type="SUPFAM" id="SSF54695">
    <property type="entry name" value="POZ domain"/>
    <property type="match status" value="1"/>
</dbReference>
<evidence type="ECO:0000259" key="1">
    <source>
        <dbReference type="PROSITE" id="PS50097"/>
    </source>
</evidence>
<dbReference type="InterPro" id="IPR011333">
    <property type="entry name" value="SKP1/BTB/POZ_sf"/>
</dbReference>
<reference evidence="2" key="1">
    <citation type="journal article" date="2020" name="Stud. Mycol.">
        <title>101 Dothideomycetes genomes: a test case for predicting lifestyles and emergence of pathogens.</title>
        <authorList>
            <person name="Haridas S."/>
            <person name="Albert R."/>
            <person name="Binder M."/>
            <person name="Bloem J."/>
            <person name="Labutti K."/>
            <person name="Salamov A."/>
            <person name="Andreopoulos B."/>
            <person name="Baker S."/>
            <person name="Barry K."/>
            <person name="Bills G."/>
            <person name="Bluhm B."/>
            <person name="Cannon C."/>
            <person name="Castanera R."/>
            <person name="Culley D."/>
            <person name="Daum C."/>
            <person name="Ezra D."/>
            <person name="Gonzalez J."/>
            <person name="Henrissat B."/>
            <person name="Kuo A."/>
            <person name="Liang C."/>
            <person name="Lipzen A."/>
            <person name="Lutzoni F."/>
            <person name="Magnuson J."/>
            <person name="Mondo S."/>
            <person name="Nolan M."/>
            <person name="Ohm R."/>
            <person name="Pangilinan J."/>
            <person name="Park H.-J."/>
            <person name="Ramirez L."/>
            <person name="Alfaro M."/>
            <person name="Sun H."/>
            <person name="Tritt A."/>
            <person name="Yoshinaga Y."/>
            <person name="Zwiers L.-H."/>
            <person name="Turgeon B."/>
            <person name="Goodwin S."/>
            <person name="Spatafora J."/>
            <person name="Crous P."/>
            <person name="Grigoriev I."/>
        </authorList>
    </citation>
    <scope>NUCLEOTIDE SEQUENCE</scope>
    <source>
        <strain evidence="2">CBS 627.86</strain>
    </source>
</reference>
<dbReference type="Proteomes" id="UP000799770">
    <property type="component" value="Unassembled WGS sequence"/>
</dbReference>
<gene>
    <name evidence="2" type="ORF">BDV96DRAFT_627241</name>
</gene>
<protein>
    <recommendedName>
        <fullName evidence="1">BTB domain-containing protein</fullName>
    </recommendedName>
</protein>
<sequence length="224" mass="25189">MPPVKNARASKANAMIFDESTIVRVKVGKEPDQKTFLASEVVLTSKSEFFKRAMSGKWVESETRVVNLPNDDARVFGLWIHFAYTQQIPIMEVPSFLPWDQLNLQLLWTKNTTTLVDCTCSNAVVLAILALSQTKDSEKGWILPSKDTVKMIYEGTIEGNAARRLVVDIWVYARLGSVLAASDTLPKEFFRDISVKLMTKMDESSGRKNDIFTCNGSAYLEKLI</sequence>
<dbReference type="OrthoDB" id="1022638at2759"/>
<organism evidence="2 3">
    <name type="scientific">Lophiotrema nucula</name>
    <dbReference type="NCBI Taxonomy" id="690887"/>
    <lineage>
        <taxon>Eukaryota</taxon>
        <taxon>Fungi</taxon>
        <taxon>Dikarya</taxon>
        <taxon>Ascomycota</taxon>
        <taxon>Pezizomycotina</taxon>
        <taxon>Dothideomycetes</taxon>
        <taxon>Pleosporomycetidae</taxon>
        <taxon>Pleosporales</taxon>
        <taxon>Lophiotremataceae</taxon>
        <taxon>Lophiotrema</taxon>
    </lineage>
</organism>
<dbReference type="PANTHER" id="PTHR47843">
    <property type="entry name" value="BTB DOMAIN-CONTAINING PROTEIN-RELATED"/>
    <property type="match status" value="1"/>
</dbReference>
<dbReference type="Pfam" id="PF00651">
    <property type="entry name" value="BTB"/>
    <property type="match status" value="1"/>
</dbReference>
<dbReference type="AlphaFoldDB" id="A0A6A5ZSN0"/>
<evidence type="ECO:0000313" key="3">
    <source>
        <dbReference type="Proteomes" id="UP000799770"/>
    </source>
</evidence>
<name>A0A6A5ZSN0_9PLEO</name>
<dbReference type="EMBL" id="ML977311">
    <property type="protein sequence ID" value="KAF2122075.1"/>
    <property type="molecule type" value="Genomic_DNA"/>
</dbReference>
<dbReference type="CDD" id="cd18186">
    <property type="entry name" value="BTB_POZ_ZBTB_KLHL-like"/>
    <property type="match status" value="1"/>
</dbReference>
<keyword evidence="3" id="KW-1185">Reference proteome</keyword>
<proteinExistence type="predicted"/>
<accession>A0A6A5ZSN0</accession>
<dbReference type="PROSITE" id="PS50097">
    <property type="entry name" value="BTB"/>
    <property type="match status" value="1"/>
</dbReference>
<feature type="domain" description="BTB" evidence="1">
    <location>
        <begin position="21"/>
        <end position="92"/>
    </location>
</feature>
<dbReference type="Gene3D" id="3.30.710.10">
    <property type="entry name" value="Potassium Channel Kv1.1, Chain A"/>
    <property type="match status" value="1"/>
</dbReference>
<dbReference type="PANTHER" id="PTHR47843:SF2">
    <property type="entry name" value="BTB DOMAIN-CONTAINING PROTEIN"/>
    <property type="match status" value="1"/>
</dbReference>
<evidence type="ECO:0000313" key="2">
    <source>
        <dbReference type="EMBL" id="KAF2122075.1"/>
    </source>
</evidence>
<dbReference type="InterPro" id="IPR000210">
    <property type="entry name" value="BTB/POZ_dom"/>
</dbReference>